<feature type="repeat" description="TPR" evidence="7">
    <location>
        <begin position="493"/>
        <end position="526"/>
    </location>
</feature>
<keyword evidence="5 7" id="KW-0802">TPR repeat</keyword>
<reference evidence="8 9" key="1">
    <citation type="submission" date="2013-11" db="EMBL/GenBank/DDBJ databases">
        <title>Genome sequencing of Stegodyphus mimosarum.</title>
        <authorList>
            <person name="Bechsgaard J."/>
        </authorList>
    </citation>
    <scope>NUCLEOTIDE SEQUENCE [LARGE SCALE GENOMIC DNA]</scope>
</reference>
<evidence type="ECO:0000313" key="8">
    <source>
        <dbReference type="EMBL" id="KFM68530.1"/>
    </source>
</evidence>
<dbReference type="GO" id="GO:0031145">
    <property type="term" value="P:anaphase-promoting complex-dependent catabolic process"/>
    <property type="evidence" value="ECO:0007669"/>
    <property type="project" value="TreeGrafter"/>
</dbReference>
<dbReference type="STRING" id="407821.A0A087TTU1"/>
<dbReference type="Gene3D" id="1.25.40.10">
    <property type="entry name" value="Tetratricopeptide repeat domain"/>
    <property type="match status" value="1"/>
</dbReference>
<keyword evidence="4" id="KW-0833">Ubl conjugation pathway</keyword>
<dbReference type="OMA" id="DPFHNNA"/>
<keyword evidence="1 8" id="KW-0132">Cell division</keyword>
<evidence type="ECO:0000256" key="5">
    <source>
        <dbReference type="ARBA" id="ARBA00022803"/>
    </source>
</evidence>
<dbReference type="InterPro" id="IPR019734">
    <property type="entry name" value="TPR_rpt"/>
</dbReference>
<dbReference type="PANTHER" id="PTHR12558">
    <property type="entry name" value="CELL DIVISION CYCLE 16,23,27"/>
    <property type="match status" value="1"/>
</dbReference>
<feature type="non-terminal residue" evidence="8">
    <location>
        <position position="608"/>
    </location>
</feature>
<dbReference type="GO" id="GO:0005680">
    <property type="term" value="C:anaphase-promoting complex"/>
    <property type="evidence" value="ECO:0007669"/>
    <property type="project" value="TreeGrafter"/>
</dbReference>
<dbReference type="GO" id="GO:0051301">
    <property type="term" value="P:cell division"/>
    <property type="evidence" value="ECO:0007669"/>
    <property type="project" value="UniProtKB-KW"/>
</dbReference>
<gene>
    <name evidence="8" type="ORF">X975_14087</name>
</gene>
<dbReference type="SUPFAM" id="SSF48452">
    <property type="entry name" value="TPR-like"/>
    <property type="match status" value="2"/>
</dbReference>
<dbReference type="GO" id="GO:0016567">
    <property type="term" value="P:protein ubiquitination"/>
    <property type="evidence" value="ECO:0007669"/>
    <property type="project" value="TreeGrafter"/>
</dbReference>
<dbReference type="InterPro" id="IPR011990">
    <property type="entry name" value="TPR-like_helical_dom_sf"/>
</dbReference>
<protein>
    <submittedName>
        <fullName evidence="8">Cell division cycle protein 16-like protein</fullName>
    </submittedName>
</protein>
<evidence type="ECO:0000256" key="2">
    <source>
        <dbReference type="ARBA" id="ARBA00022737"/>
    </source>
</evidence>
<dbReference type="PANTHER" id="PTHR12558:SF9">
    <property type="entry name" value="CELL DIVISION CYCLE PROTEIN 16 HOMOLOG"/>
    <property type="match status" value="1"/>
</dbReference>
<keyword evidence="6" id="KW-0131">Cell cycle</keyword>
<name>A0A087TTU1_STEMI</name>
<sequence length="608" mass="68731">MMAGESEESLQSFPTKKENSCTSTEVNLDALRKRVRNYIDLHLYQAAIFWADKVASISNDDTSDIYWLAQSLYYSGQYHRAAVCIKSRNLHKTDSGCRYLAAKCHFAGKDYKEALDVLSVADQNTTNNSNENLANESLESDSASAILLLKGQIYEAMDNRGLASECFRGALQHDVYCYDAFESLVQHQMLTKEEEVDLLKSLPFNVQCPDSEPNIVSFLYETQLKKYDKPSELIIPPELSSLSGNLDNGTALAERCYYNCDYEQCFNLTTSILNKDPFHLNCLPIHISCLMELDKTNALFYLAHKLVDLYPENAVSWYAVGCYYLQIAKTDAARRYLSKATTIDRVYGPAWLMYGHSFAIENEHDQAMAAYCRASQLMKGCHLPLLYIGLEYGLSNNIKLAERFFTQAQSIAPEDPFVLHELGVVAFQNQDYEAALNYFQDSLGRIQTSKQTVLPEKWEGLLNNLGHVCRKLRKYEEALSYHEHALMLIPQNPSTFAAIGFVHSLTGKWAEAVEYFHKALGLQRDDVFSNTMLTAVIEQLVKETSPCVDTPDELPEYLFPSEVSSDTCNPNEESGDIMTEIITDFIQSLSDQTHNSTISMDVEMEGVE</sequence>
<dbReference type="GO" id="GO:0045842">
    <property type="term" value="P:positive regulation of mitotic metaphase/anaphase transition"/>
    <property type="evidence" value="ECO:0007669"/>
    <property type="project" value="TreeGrafter"/>
</dbReference>
<evidence type="ECO:0000256" key="4">
    <source>
        <dbReference type="ARBA" id="ARBA00022786"/>
    </source>
</evidence>
<feature type="repeat" description="TPR" evidence="7">
    <location>
        <begin position="459"/>
        <end position="492"/>
    </location>
</feature>
<evidence type="ECO:0000256" key="3">
    <source>
        <dbReference type="ARBA" id="ARBA00022776"/>
    </source>
</evidence>
<dbReference type="PROSITE" id="PS50005">
    <property type="entry name" value="TPR"/>
    <property type="match status" value="2"/>
</dbReference>
<keyword evidence="2" id="KW-0677">Repeat</keyword>
<dbReference type="EMBL" id="KK116701">
    <property type="protein sequence ID" value="KFM68530.1"/>
    <property type="molecule type" value="Genomic_DNA"/>
</dbReference>
<dbReference type="Pfam" id="PF13181">
    <property type="entry name" value="TPR_8"/>
    <property type="match status" value="1"/>
</dbReference>
<accession>A0A087TTU1</accession>
<evidence type="ECO:0000256" key="6">
    <source>
        <dbReference type="ARBA" id="ARBA00023306"/>
    </source>
</evidence>
<evidence type="ECO:0000313" key="9">
    <source>
        <dbReference type="Proteomes" id="UP000054359"/>
    </source>
</evidence>
<dbReference type="AlphaFoldDB" id="A0A087TTU1"/>
<evidence type="ECO:0000256" key="1">
    <source>
        <dbReference type="ARBA" id="ARBA00022618"/>
    </source>
</evidence>
<organism evidence="8 9">
    <name type="scientific">Stegodyphus mimosarum</name>
    <name type="common">African social velvet spider</name>
    <dbReference type="NCBI Taxonomy" id="407821"/>
    <lineage>
        <taxon>Eukaryota</taxon>
        <taxon>Metazoa</taxon>
        <taxon>Ecdysozoa</taxon>
        <taxon>Arthropoda</taxon>
        <taxon>Chelicerata</taxon>
        <taxon>Arachnida</taxon>
        <taxon>Araneae</taxon>
        <taxon>Araneomorphae</taxon>
        <taxon>Entelegynae</taxon>
        <taxon>Eresoidea</taxon>
        <taxon>Eresidae</taxon>
        <taxon>Stegodyphus</taxon>
    </lineage>
</organism>
<dbReference type="GO" id="GO:0005737">
    <property type="term" value="C:cytoplasm"/>
    <property type="evidence" value="ECO:0007669"/>
    <property type="project" value="TreeGrafter"/>
</dbReference>
<dbReference type="Pfam" id="PF13424">
    <property type="entry name" value="TPR_12"/>
    <property type="match status" value="1"/>
</dbReference>
<keyword evidence="3" id="KW-0498">Mitosis</keyword>
<dbReference type="Proteomes" id="UP000054359">
    <property type="component" value="Unassembled WGS sequence"/>
</dbReference>
<evidence type="ECO:0000256" key="7">
    <source>
        <dbReference type="PROSITE-ProRule" id="PRU00339"/>
    </source>
</evidence>
<keyword evidence="9" id="KW-1185">Reference proteome</keyword>
<dbReference type="Pfam" id="PF12895">
    <property type="entry name" value="ANAPC3"/>
    <property type="match status" value="1"/>
</dbReference>
<dbReference type="SMART" id="SM00028">
    <property type="entry name" value="TPR"/>
    <property type="match status" value="7"/>
</dbReference>
<dbReference type="OrthoDB" id="10006270at2759"/>
<proteinExistence type="predicted"/>